<proteinExistence type="predicted"/>
<evidence type="ECO:0000313" key="1">
    <source>
        <dbReference type="EMBL" id="RJF74636.1"/>
    </source>
</evidence>
<protein>
    <submittedName>
        <fullName evidence="1">Uncharacterized protein</fullName>
    </submittedName>
</protein>
<dbReference type="AlphaFoldDB" id="A0A418VEX4"/>
<evidence type="ECO:0000313" key="2">
    <source>
        <dbReference type="Proteomes" id="UP000286287"/>
    </source>
</evidence>
<reference evidence="1 2" key="1">
    <citation type="submission" date="2018-09" db="EMBL/GenBank/DDBJ databases">
        <authorList>
            <person name="Zhu H."/>
        </authorList>
    </citation>
    <scope>NUCLEOTIDE SEQUENCE [LARGE SCALE GENOMIC DNA]</scope>
    <source>
        <strain evidence="1 2">K2S05-167</strain>
    </source>
</reference>
<keyword evidence="2" id="KW-1185">Reference proteome</keyword>
<comment type="caution">
    <text evidence="1">The sequence shown here is derived from an EMBL/GenBank/DDBJ whole genome shotgun (WGS) entry which is preliminary data.</text>
</comment>
<dbReference type="EMBL" id="QYUJ01000009">
    <property type="protein sequence ID" value="RJF74636.1"/>
    <property type="molecule type" value="Genomic_DNA"/>
</dbReference>
<organism evidence="1 2">
    <name type="scientific">Deinococcus cavernae</name>
    <dbReference type="NCBI Taxonomy" id="2320857"/>
    <lineage>
        <taxon>Bacteria</taxon>
        <taxon>Thermotogati</taxon>
        <taxon>Deinococcota</taxon>
        <taxon>Deinococci</taxon>
        <taxon>Deinococcales</taxon>
        <taxon>Deinococcaceae</taxon>
        <taxon>Deinococcus</taxon>
    </lineage>
</organism>
<sequence length="59" mass="6541">MTPPDITEQILDALLIITENPANVAALEDITPQIRRARPDLTAEEAQANARALFMLDRL</sequence>
<dbReference type="Proteomes" id="UP000286287">
    <property type="component" value="Unassembled WGS sequence"/>
</dbReference>
<name>A0A418VEX4_9DEIO</name>
<dbReference type="RefSeq" id="WP_119761243.1">
    <property type="nucleotide sequence ID" value="NZ_QYUJ01000009.1"/>
</dbReference>
<gene>
    <name evidence="1" type="ORF">D3875_03585</name>
</gene>
<accession>A0A418VEX4</accession>